<gene>
    <name evidence="1" type="ORF">HPB48_011782</name>
</gene>
<dbReference type="Proteomes" id="UP000821853">
    <property type="component" value="Chromosome 5"/>
</dbReference>
<proteinExistence type="predicted"/>
<accession>A0A9J6GBV9</accession>
<sequence>MYPEDGLCDYIYYTSVVILNRKLTAVNIQISWNVFKSQMKKRRKTGGGIGFDFRYVTAPLLQGSNIKRQLTALVKENIKHYGLLNIMEESYNILEKKTETVRHLITVMKKIQGGDSTRKTIVALGLFKYDENIWKHFKTIFKRVVDEYAADTVIAISSVGAVESHRDCEAVPPSVTTKHRNYPSMERHGELVKASFQYKKSTAVVGLSLEMGVMTYLLKHNSGGAHDIAYKPCLNAGPLSDASMVCPYDTPQAKVESSATVAGYVMRTSQAHVFLGDTVKTIEDKVSFTGVKCRRPLFCMR</sequence>
<evidence type="ECO:0000313" key="2">
    <source>
        <dbReference type="Proteomes" id="UP000821853"/>
    </source>
</evidence>
<reference evidence="1 2" key="1">
    <citation type="journal article" date="2020" name="Cell">
        <title>Large-Scale Comparative Analyses of Tick Genomes Elucidate Their Genetic Diversity and Vector Capacities.</title>
        <authorList>
            <consortium name="Tick Genome and Microbiome Consortium (TIGMIC)"/>
            <person name="Jia N."/>
            <person name="Wang J."/>
            <person name="Shi W."/>
            <person name="Du L."/>
            <person name="Sun Y."/>
            <person name="Zhan W."/>
            <person name="Jiang J.F."/>
            <person name="Wang Q."/>
            <person name="Zhang B."/>
            <person name="Ji P."/>
            <person name="Bell-Sakyi L."/>
            <person name="Cui X.M."/>
            <person name="Yuan T.T."/>
            <person name="Jiang B.G."/>
            <person name="Yang W.F."/>
            <person name="Lam T.T."/>
            <person name="Chang Q.C."/>
            <person name="Ding S.J."/>
            <person name="Wang X.J."/>
            <person name="Zhu J.G."/>
            <person name="Ruan X.D."/>
            <person name="Zhao L."/>
            <person name="Wei J.T."/>
            <person name="Ye R.Z."/>
            <person name="Que T.C."/>
            <person name="Du C.H."/>
            <person name="Zhou Y.H."/>
            <person name="Cheng J.X."/>
            <person name="Dai P.F."/>
            <person name="Guo W.B."/>
            <person name="Han X.H."/>
            <person name="Huang E.J."/>
            <person name="Li L.F."/>
            <person name="Wei W."/>
            <person name="Gao Y.C."/>
            <person name="Liu J.Z."/>
            <person name="Shao H.Z."/>
            <person name="Wang X."/>
            <person name="Wang C.C."/>
            <person name="Yang T.C."/>
            <person name="Huo Q.B."/>
            <person name="Li W."/>
            <person name="Chen H.Y."/>
            <person name="Chen S.E."/>
            <person name="Zhou L.G."/>
            <person name="Ni X.B."/>
            <person name="Tian J.H."/>
            <person name="Sheng Y."/>
            <person name="Liu T."/>
            <person name="Pan Y.S."/>
            <person name="Xia L.Y."/>
            <person name="Li J."/>
            <person name="Zhao F."/>
            <person name="Cao W.C."/>
        </authorList>
    </citation>
    <scope>NUCLEOTIDE SEQUENCE [LARGE SCALE GENOMIC DNA]</scope>
    <source>
        <strain evidence="1">HaeL-2018</strain>
    </source>
</reference>
<dbReference type="AlphaFoldDB" id="A0A9J6GBV9"/>
<name>A0A9J6GBV9_HAELO</name>
<comment type="caution">
    <text evidence="1">The sequence shown here is derived from an EMBL/GenBank/DDBJ whole genome shotgun (WGS) entry which is preliminary data.</text>
</comment>
<keyword evidence="2" id="KW-1185">Reference proteome</keyword>
<dbReference type="EMBL" id="JABSTR010000007">
    <property type="protein sequence ID" value="KAH9375870.1"/>
    <property type="molecule type" value="Genomic_DNA"/>
</dbReference>
<dbReference type="OMA" id="LASHWEL"/>
<protein>
    <submittedName>
        <fullName evidence="1">Uncharacterized protein</fullName>
    </submittedName>
</protein>
<evidence type="ECO:0000313" key="1">
    <source>
        <dbReference type="EMBL" id="KAH9375870.1"/>
    </source>
</evidence>
<dbReference type="VEuPathDB" id="VectorBase:HLOH_056618"/>
<organism evidence="1 2">
    <name type="scientific">Haemaphysalis longicornis</name>
    <name type="common">Bush tick</name>
    <dbReference type="NCBI Taxonomy" id="44386"/>
    <lineage>
        <taxon>Eukaryota</taxon>
        <taxon>Metazoa</taxon>
        <taxon>Ecdysozoa</taxon>
        <taxon>Arthropoda</taxon>
        <taxon>Chelicerata</taxon>
        <taxon>Arachnida</taxon>
        <taxon>Acari</taxon>
        <taxon>Parasitiformes</taxon>
        <taxon>Ixodida</taxon>
        <taxon>Ixodoidea</taxon>
        <taxon>Ixodidae</taxon>
        <taxon>Haemaphysalinae</taxon>
        <taxon>Haemaphysalis</taxon>
    </lineage>
</organism>
<dbReference type="OrthoDB" id="6507468at2759"/>